<evidence type="ECO:0000256" key="2">
    <source>
        <dbReference type="ARBA" id="ARBA00022833"/>
    </source>
</evidence>
<dbReference type="Pfam" id="PF03884">
    <property type="entry name" value="YacG"/>
    <property type="match status" value="1"/>
</dbReference>
<evidence type="ECO:0000313" key="4">
    <source>
        <dbReference type="EMBL" id="ABD70618.1"/>
    </source>
</evidence>
<dbReference type="OrthoDB" id="9809663at2"/>
<dbReference type="Gene3D" id="3.30.50.10">
    <property type="entry name" value="Erythroid Transcription Factor GATA-1, subunit A"/>
    <property type="match status" value="1"/>
</dbReference>
<protein>
    <recommendedName>
        <fullName evidence="3">DNA gyrase inhibitor YacG</fullName>
    </recommendedName>
</protein>
<comment type="cofactor">
    <cofactor evidence="3">
        <name>Zn(2+)</name>
        <dbReference type="ChEBI" id="CHEBI:29105"/>
    </cofactor>
    <text evidence="3">Binds 1 zinc ion.</text>
</comment>
<comment type="subunit">
    <text evidence="3">Interacts with GyrB.</text>
</comment>
<accession>Q21UD5</accession>
<dbReference type="eggNOG" id="COG3024">
    <property type="taxonomic scope" value="Bacteria"/>
</dbReference>
<dbReference type="KEGG" id="rfr:Rfer_2907"/>
<dbReference type="PANTHER" id="PTHR36150">
    <property type="entry name" value="DNA GYRASE INHIBITOR YACG"/>
    <property type="match status" value="1"/>
</dbReference>
<dbReference type="AlphaFoldDB" id="Q21UD5"/>
<dbReference type="SUPFAM" id="SSF57716">
    <property type="entry name" value="Glucocorticoid receptor-like (DNA-binding domain)"/>
    <property type="match status" value="1"/>
</dbReference>
<dbReference type="HOGENOM" id="CLU_178280_3_0_4"/>
<dbReference type="GO" id="GO:0008657">
    <property type="term" value="F:DNA topoisomerase type II (double strand cut, ATP-hydrolyzing) inhibitor activity"/>
    <property type="evidence" value="ECO:0007669"/>
    <property type="project" value="UniProtKB-UniRule"/>
</dbReference>
<organism evidence="4 5">
    <name type="scientific">Albidiferax ferrireducens (strain ATCC BAA-621 / DSM 15236 / T118)</name>
    <name type="common">Rhodoferax ferrireducens</name>
    <dbReference type="NCBI Taxonomy" id="338969"/>
    <lineage>
        <taxon>Bacteria</taxon>
        <taxon>Pseudomonadati</taxon>
        <taxon>Pseudomonadota</taxon>
        <taxon>Betaproteobacteria</taxon>
        <taxon>Burkholderiales</taxon>
        <taxon>Comamonadaceae</taxon>
        <taxon>Rhodoferax</taxon>
    </lineage>
</organism>
<dbReference type="InterPro" id="IPR013088">
    <property type="entry name" value="Znf_NHR/GATA"/>
</dbReference>
<comment type="function">
    <text evidence="3">Inhibits all the catalytic activities of DNA gyrase by preventing its interaction with DNA. Acts by binding directly to the C-terminal domain of GyrB, which probably disrupts DNA binding by the gyrase.</text>
</comment>
<dbReference type="Proteomes" id="UP000008332">
    <property type="component" value="Chromosome"/>
</dbReference>
<proteinExistence type="inferred from homology"/>
<dbReference type="EMBL" id="CP000267">
    <property type="protein sequence ID" value="ABD70618.1"/>
    <property type="molecule type" value="Genomic_DNA"/>
</dbReference>
<keyword evidence="5" id="KW-1185">Reference proteome</keyword>
<feature type="binding site" evidence="3">
    <location>
        <position position="36"/>
    </location>
    <ligand>
        <name>Zn(2+)</name>
        <dbReference type="ChEBI" id="CHEBI:29105"/>
    </ligand>
</feature>
<dbReference type="PANTHER" id="PTHR36150:SF1">
    <property type="entry name" value="DNA GYRASE INHIBITOR YACG"/>
    <property type="match status" value="1"/>
</dbReference>
<feature type="binding site" evidence="3">
    <location>
        <position position="40"/>
    </location>
    <ligand>
        <name>Zn(2+)</name>
        <dbReference type="ChEBI" id="CHEBI:29105"/>
    </ligand>
</feature>
<dbReference type="GO" id="GO:0006355">
    <property type="term" value="P:regulation of DNA-templated transcription"/>
    <property type="evidence" value="ECO:0007669"/>
    <property type="project" value="InterPro"/>
</dbReference>
<sequence length="72" mass="7698">MKPANETPPVRPKIVVCPSCGGESVYAASNPFRPFCSERCKNVDFGAWASESFRVPASGLPEDQADGAEPLQ</sequence>
<dbReference type="RefSeq" id="WP_011465184.1">
    <property type="nucleotide sequence ID" value="NC_007908.1"/>
</dbReference>
<keyword evidence="2 3" id="KW-0862">Zinc</keyword>
<reference evidence="5" key="1">
    <citation type="submission" date="2006-02" db="EMBL/GenBank/DDBJ databases">
        <title>Complete sequence of chromosome of Rhodoferax ferrireducens DSM 15236.</title>
        <authorList>
            <person name="Copeland A."/>
            <person name="Lucas S."/>
            <person name="Lapidus A."/>
            <person name="Barry K."/>
            <person name="Detter J.C."/>
            <person name="Glavina del Rio T."/>
            <person name="Hammon N."/>
            <person name="Israni S."/>
            <person name="Pitluck S."/>
            <person name="Brettin T."/>
            <person name="Bruce D."/>
            <person name="Han C."/>
            <person name="Tapia R."/>
            <person name="Gilna P."/>
            <person name="Kiss H."/>
            <person name="Schmutz J."/>
            <person name="Larimer F."/>
            <person name="Land M."/>
            <person name="Kyrpides N."/>
            <person name="Ivanova N."/>
            <person name="Richardson P."/>
        </authorList>
    </citation>
    <scope>NUCLEOTIDE SEQUENCE [LARGE SCALE GENOMIC DNA]</scope>
    <source>
        <strain evidence="5">ATCC BAA-621 / DSM 15236 / T118</strain>
    </source>
</reference>
<comment type="similarity">
    <text evidence="3">Belongs to the DNA gyrase inhibitor YacG family.</text>
</comment>
<dbReference type="STRING" id="338969.Rfer_2907"/>
<dbReference type="InterPro" id="IPR005584">
    <property type="entry name" value="DNA_gyrase_inhibitor_YacG"/>
</dbReference>
<dbReference type="GO" id="GO:0008270">
    <property type="term" value="F:zinc ion binding"/>
    <property type="evidence" value="ECO:0007669"/>
    <property type="project" value="UniProtKB-UniRule"/>
</dbReference>
<name>Q21UD5_ALBFT</name>
<feature type="binding site" evidence="3">
    <location>
        <position position="20"/>
    </location>
    <ligand>
        <name>Zn(2+)</name>
        <dbReference type="ChEBI" id="CHEBI:29105"/>
    </ligand>
</feature>
<keyword evidence="1 3" id="KW-0479">Metal-binding</keyword>
<evidence type="ECO:0000256" key="1">
    <source>
        <dbReference type="ARBA" id="ARBA00022723"/>
    </source>
</evidence>
<dbReference type="HAMAP" id="MF_00649">
    <property type="entry name" value="DNA_gyrase_inhibitor_YacG"/>
    <property type="match status" value="1"/>
</dbReference>
<evidence type="ECO:0000313" key="5">
    <source>
        <dbReference type="Proteomes" id="UP000008332"/>
    </source>
</evidence>
<gene>
    <name evidence="3" type="primary">yacG</name>
    <name evidence="4" type="ordered locus">Rfer_2907</name>
</gene>
<evidence type="ECO:0000256" key="3">
    <source>
        <dbReference type="HAMAP-Rule" id="MF_00649"/>
    </source>
</evidence>
<feature type="binding site" evidence="3">
    <location>
        <position position="17"/>
    </location>
    <ligand>
        <name>Zn(2+)</name>
        <dbReference type="ChEBI" id="CHEBI:29105"/>
    </ligand>
</feature>